<evidence type="ECO:0000313" key="2">
    <source>
        <dbReference type="Proteomes" id="UP001163324"/>
    </source>
</evidence>
<protein>
    <submittedName>
        <fullName evidence="1">Uncharacterized protein</fullName>
    </submittedName>
</protein>
<keyword evidence="2" id="KW-1185">Reference proteome</keyword>
<proteinExistence type="predicted"/>
<name>A0ACC0VDI1_9HYPO</name>
<accession>A0ACC0VDI1</accession>
<dbReference type="EMBL" id="CM047940">
    <property type="protein sequence ID" value="KAI9904259.1"/>
    <property type="molecule type" value="Genomic_DNA"/>
</dbReference>
<organism evidence="1 2">
    <name type="scientific">Trichothecium roseum</name>
    <dbReference type="NCBI Taxonomy" id="47278"/>
    <lineage>
        <taxon>Eukaryota</taxon>
        <taxon>Fungi</taxon>
        <taxon>Dikarya</taxon>
        <taxon>Ascomycota</taxon>
        <taxon>Pezizomycotina</taxon>
        <taxon>Sordariomycetes</taxon>
        <taxon>Hypocreomycetidae</taxon>
        <taxon>Hypocreales</taxon>
        <taxon>Hypocreales incertae sedis</taxon>
        <taxon>Trichothecium</taxon>
    </lineage>
</organism>
<gene>
    <name evidence="1" type="ORF">N3K66_000788</name>
</gene>
<reference evidence="1" key="1">
    <citation type="submission" date="2022-10" db="EMBL/GenBank/DDBJ databases">
        <title>Complete Genome of Trichothecium roseum strain YXFP-22015, a Plant Pathogen Isolated from Citrus.</title>
        <authorList>
            <person name="Wang Y."/>
            <person name="Zhu L."/>
        </authorList>
    </citation>
    <scope>NUCLEOTIDE SEQUENCE</scope>
    <source>
        <strain evidence="1">YXFP-22015</strain>
    </source>
</reference>
<comment type="caution">
    <text evidence="1">The sequence shown here is derived from an EMBL/GenBank/DDBJ whole genome shotgun (WGS) entry which is preliminary data.</text>
</comment>
<sequence length="415" mass="45296">MMQSLHLNPFSHGGSPKQRLFLASFLVAALLLRGGAAAVDQKPIEPGWQRHFLRRGVAPVSKLAKKGPPEDREEQISLVVSNQCDSTIWPGIVTQAGTGPGTGGFQLEPGEVEQLWVSPEWQGRVWGRTNCSVNGDASWCETGDCVGKLDCELSGSTPATLAEFTLAGGDGGMQTFYDLSLVDGYNLPMAIKYIPAKNTTFIPPNLTNPACIATSGWIHSRNDTGTYYSNDSYPIPLETFETNDSIRNWCPWKYLAFPPNKPGNGVYPYPDDRIRRPDFSPCNSACSATGSKRDCCEGKYHDPDICKPSRYSMKIKSICPDAYSFAFDDQKSTFIIPKGGGFEVIMCPKGRSTNILRQLGAELFELASSGRLSSMAVSRLRNASYIEEDRSSAGHSTPISVVIMSVAIVFSLFLS</sequence>
<evidence type="ECO:0000313" key="1">
    <source>
        <dbReference type="EMBL" id="KAI9904259.1"/>
    </source>
</evidence>
<dbReference type="Proteomes" id="UP001163324">
    <property type="component" value="Chromosome 1"/>
</dbReference>